<sequence>QQDRGRGRHGADAGRRRAADGACAGGHGAGVPWPVQLRGRLCVLGVHEGPLHGACLAHVRCCGAPLCACPRPPGTDCPAGNAGPRVPRHGRPAQLRCPARPQRTIHAGCAAQGRSRGCRGCRGCSGDAAAGRPCAWGGALLQNL</sequence>
<feature type="non-terminal residue" evidence="1">
    <location>
        <position position="144"/>
    </location>
</feature>
<comment type="caution">
    <text evidence="1">The sequence shown here is derived from an EMBL/GenBank/DDBJ whole genome shotgun (WGS) entry which is preliminary data.</text>
</comment>
<reference evidence="1" key="1">
    <citation type="submission" date="2022-07" db="EMBL/GenBank/DDBJ databases">
        <title>Phylogenomic reconstructions and comparative analyses of Kickxellomycotina fungi.</title>
        <authorList>
            <person name="Reynolds N.K."/>
            <person name="Stajich J.E."/>
            <person name="Barry K."/>
            <person name="Grigoriev I.V."/>
            <person name="Crous P."/>
            <person name="Smith M.E."/>
        </authorList>
    </citation>
    <scope>NUCLEOTIDE SEQUENCE</scope>
    <source>
        <strain evidence="1">Benny 63K</strain>
    </source>
</reference>
<organism evidence="1 2">
    <name type="scientific">Kickxella alabastrina</name>
    <dbReference type="NCBI Taxonomy" id="61397"/>
    <lineage>
        <taxon>Eukaryota</taxon>
        <taxon>Fungi</taxon>
        <taxon>Fungi incertae sedis</taxon>
        <taxon>Zoopagomycota</taxon>
        <taxon>Kickxellomycotina</taxon>
        <taxon>Kickxellomycetes</taxon>
        <taxon>Kickxellales</taxon>
        <taxon>Kickxellaceae</taxon>
        <taxon>Kickxella</taxon>
    </lineage>
</organism>
<gene>
    <name evidence="1" type="ORF">LPJ66_005719</name>
</gene>
<evidence type="ECO:0000313" key="2">
    <source>
        <dbReference type="Proteomes" id="UP001150581"/>
    </source>
</evidence>
<keyword evidence="2" id="KW-1185">Reference proteome</keyword>
<protein>
    <submittedName>
        <fullName evidence="1">Uncharacterized protein</fullName>
    </submittedName>
</protein>
<evidence type="ECO:0000313" key="1">
    <source>
        <dbReference type="EMBL" id="KAJ1893501.1"/>
    </source>
</evidence>
<accession>A0ACC1IHI4</accession>
<feature type="non-terminal residue" evidence="1">
    <location>
        <position position="1"/>
    </location>
</feature>
<name>A0ACC1IHI4_9FUNG</name>
<dbReference type="EMBL" id="JANBPG010000825">
    <property type="protein sequence ID" value="KAJ1893501.1"/>
    <property type="molecule type" value="Genomic_DNA"/>
</dbReference>
<dbReference type="Proteomes" id="UP001150581">
    <property type="component" value="Unassembled WGS sequence"/>
</dbReference>
<proteinExistence type="predicted"/>